<keyword evidence="2" id="KW-1185">Reference proteome</keyword>
<sequence length="106" mass="11324">MKKPRRSLPFSKRSTTLAQTSRPKVIRACVSALAAYDALPCRLPTPAGLALFAVQEQAMLTAQLFARLPTFKKTPGRPAFSAQQEVPLGDFAPRGGLVRSTGRGGA</sequence>
<accession>A0A5Q4YVZ6</accession>
<dbReference type="KEGG" id="pdio:PDMSB3_3214"/>
<proteinExistence type="predicted"/>
<name>A0A5Q4YVZ6_9BURK</name>
<gene>
    <name evidence="1" type="ORF">PDMSB3_3214</name>
</gene>
<evidence type="ECO:0000313" key="2">
    <source>
        <dbReference type="Proteomes" id="UP000325811"/>
    </source>
</evidence>
<dbReference type="Proteomes" id="UP000325811">
    <property type="component" value="Chromosome I"/>
</dbReference>
<protein>
    <submittedName>
        <fullName evidence="1">Uncharacterized protein</fullName>
    </submittedName>
</protein>
<evidence type="ECO:0000313" key="1">
    <source>
        <dbReference type="EMBL" id="VVD29670.1"/>
    </source>
</evidence>
<dbReference type="EMBL" id="LR699553">
    <property type="protein sequence ID" value="VVD29670.1"/>
    <property type="molecule type" value="Genomic_DNA"/>
</dbReference>
<organism evidence="1 2">
    <name type="scientific">Paraburkholderia dioscoreae</name>
    <dbReference type="NCBI Taxonomy" id="2604047"/>
    <lineage>
        <taxon>Bacteria</taxon>
        <taxon>Pseudomonadati</taxon>
        <taxon>Pseudomonadota</taxon>
        <taxon>Betaproteobacteria</taxon>
        <taxon>Burkholderiales</taxon>
        <taxon>Burkholderiaceae</taxon>
        <taxon>Paraburkholderia</taxon>
    </lineage>
</organism>
<reference evidence="1 2" key="1">
    <citation type="submission" date="2019-08" db="EMBL/GenBank/DDBJ databases">
        <authorList>
            <person name="Herpell B J."/>
        </authorList>
    </citation>
    <scope>NUCLEOTIDE SEQUENCE [LARGE SCALE GENOMIC DNA]</scope>
    <source>
        <strain evidence="2">Msb3</strain>
    </source>
</reference>
<dbReference type="AlphaFoldDB" id="A0A5Q4YVZ6"/>